<protein>
    <recommendedName>
        <fullName evidence="2">Secretion system C-terminal sorting domain-containing protein</fullName>
    </recommendedName>
</protein>
<evidence type="ECO:0000313" key="4">
    <source>
        <dbReference type="Proteomes" id="UP000326994"/>
    </source>
</evidence>
<dbReference type="NCBIfam" id="TIGR04183">
    <property type="entry name" value="Por_Secre_tail"/>
    <property type="match status" value="1"/>
</dbReference>
<dbReference type="Pfam" id="PF18962">
    <property type="entry name" value="Por_Secre_tail"/>
    <property type="match status" value="1"/>
</dbReference>
<feature type="domain" description="Secretion system C-terminal sorting" evidence="2">
    <location>
        <begin position="15"/>
        <end position="89"/>
    </location>
</feature>
<proteinExistence type="predicted"/>
<dbReference type="EMBL" id="BKCF01000005">
    <property type="protein sequence ID" value="GEQ87154.1"/>
    <property type="molecule type" value="Genomic_DNA"/>
</dbReference>
<gene>
    <name evidence="3" type="ORF">ULMS_26620</name>
</gene>
<keyword evidence="1" id="KW-0732">Signal</keyword>
<accession>A0A5J4G0T4</accession>
<name>A0A5J4G0T4_9FLAO</name>
<sequence length="90" mass="10104">MYLNVTEKQETLFSLYPNPANDTVIITTKTSMTEQLEINIYSMQGTQLQSQSGFVDESINIDVSTFATGVYFVSIKNDNGSVETHKMIIE</sequence>
<dbReference type="OrthoDB" id="1352671at2"/>
<organism evidence="3 4">
    <name type="scientific">Patiriisocius marinistellae</name>
    <dbReference type="NCBI Taxonomy" id="2494560"/>
    <lineage>
        <taxon>Bacteria</taxon>
        <taxon>Pseudomonadati</taxon>
        <taxon>Bacteroidota</taxon>
        <taxon>Flavobacteriia</taxon>
        <taxon>Flavobacteriales</taxon>
        <taxon>Flavobacteriaceae</taxon>
        <taxon>Patiriisocius</taxon>
    </lineage>
</organism>
<dbReference type="InterPro" id="IPR026444">
    <property type="entry name" value="Secre_tail"/>
</dbReference>
<reference evidence="3 4" key="1">
    <citation type="submission" date="2019-08" db="EMBL/GenBank/DDBJ databases">
        <title>Ulvibacter marinistellae sp. nov., isolated from a starfish, Patiria pectinifera.</title>
        <authorList>
            <person name="Kawano K."/>
            <person name="Ushijima N."/>
            <person name="Kihara M."/>
            <person name="Itoh H."/>
        </authorList>
    </citation>
    <scope>NUCLEOTIDE SEQUENCE [LARGE SCALE GENOMIC DNA]</scope>
    <source>
        <strain evidence="3 4">KK4</strain>
    </source>
</reference>
<dbReference type="AlphaFoldDB" id="A0A5J4G0T4"/>
<keyword evidence="4" id="KW-1185">Reference proteome</keyword>
<dbReference type="Proteomes" id="UP000326994">
    <property type="component" value="Unassembled WGS sequence"/>
</dbReference>
<comment type="caution">
    <text evidence="3">The sequence shown here is derived from an EMBL/GenBank/DDBJ whole genome shotgun (WGS) entry which is preliminary data.</text>
</comment>
<evidence type="ECO:0000256" key="1">
    <source>
        <dbReference type="ARBA" id="ARBA00022729"/>
    </source>
</evidence>
<evidence type="ECO:0000313" key="3">
    <source>
        <dbReference type="EMBL" id="GEQ87154.1"/>
    </source>
</evidence>
<dbReference type="RefSeq" id="WP_151895066.1">
    <property type="nucleotide sequence ID" value="NZ_BKCF01000005.1"/>
</dbReference>
<evidence type="ECO:0000259" key="2">
    <source>
        <dbReference type="Pfam" id="PF18962"/>
    </source>
</evidence>